<organism evidence="2">
    <name type="scientific">Solanum chilense</name>
    <name type="common">Tomato</name>
    <name type="synonym">Lycopersicon chilense</name>
    <dbReference type="NCBI Taxonomy" id="4083"/>
    <lineage>
        <taxon>Eukaryota</taxon>
        <taxon>Viridiplantae</taxon>
        <taxon>Streptophyta</taxon>
        <taxon>Embryophyta</taxon>
        <taxon>Tracheophyta</taxon>
        <taxon>Spermatophyta</taxon>
        <taxon>Magnoliopsida</taxon>
        <taxon>eudicotyledons</taxon>
        <taxon>Gunneridae</taxon>
        <taxon>Pentapetalae</taxon>
        <taxon>asterids</taxon>
        <taxon>lamiids</taxon>
        <taxon>Solanales</taxon>
        <taxon>Solanaceae</taxon>
        <taxon>Solanoideae</taxon>
        <taxon>Solaneae</taxon>
        <taxon>Solanum</taxon>
        <taxon>Solanum subgen. Lycopersicon</taxon>
    </lineage>
</organism>
<proteinExistence type="predicted"/>
<reference evidence="2" key="1">
    <citation type="submission" date="2019-05" db="EMBL/GenBank/DDBJ databases">
        <title>The de novo reference genome and transcriptome assemblies of the wild tomato species Solanum chilense.</title>
        <authorList>
            <person name="Stam R."/>
            <person name="Nosenko T."/>
            <person name="Hoerger A.C."/>
            <person name="Stephan W."/>
            <person name="Seidel M.A."/>
            <person name="Kuhn J.M.M."/>
            <person name="Haberer G."/>
            <person name="Tellier A."/>
        </authorList>
    </citation>
    <scope>NUCLEOTIDE SEQUENCE</scope>
    <source>
        <tissue evidence="2">Mature leaves</tissue>
    </source>
</reference>
<comment type="caution">
    <text evidence="2">The sequence shown here is derived from an EMBL/GenBank/DDBJ whole genome shotgun (WGS) entry which is preliminary data.</text>
</comment>
<protein>
    <submittedName>
        <fullName evidence="2">Uncharacterized protein</fullName>
    </submittedName>
</protein>
<accession>A0A6N2BMR4</accession>
<dbReference type="AlphaFoldDB" id="A0A6N2BMR4"/>
<name>A0A6N2BMR4_SOLCI</name>
<evidence type="ECO:0000313" key="2">
    <source>
        <dbReference type="EMBL" id="TMW94950.1"/>
    </source>
</evidence>
<dbReference type="EMBL" id="RXGB01002486">
    <property type="protein sequence ID" value="TMW94950.1"/>
    <property type="molecule type" value="Genomic_DNA"/>
</dbReference>
<gene>
    <name evidence="2" type="ORF">EJD97_009581</name>
</gene>
<evidence type="ECO:0000256" key="1">
    <source>
        <dbReference type="SAM" id="MobiDB-lite"/>
    </source>
</evidence>
<feature type="region of interest" description="Disordered" evidence="1">
    <location>
        <begin position="1"/>
        <end position="21"/>
    </location>
</feature>
<sequence length="89" mass="10193">MAAQRDFDKNRINRPPTTVEPQQSCNYRYVLPESLVYRMIPATGREVMISAPTPPVVALNSYEAAQLHDGIRLADYYSKRRQMPMAYAT</sequence>
<feature type="compositionally biased region" description="Basic and acidic residues" evidence="1">
    <location>
        <begin position="1"/>
        <end position="11"/>
    </location>
</feature>